<protein>
    <recommendedName>
        <fullName evidence="3">WD40 repeat domain-containing protein</fullName>
    </recommendedName>
</protein>
<proteinExistence type="predicted"/>
<dbReference type="EMBL" id="BMHY01000001">
    <property type="protein sequence ID" value="GGG59727.1"/>
    <property type="molecule type" value="Genomic_DNA"/>
</dbReference>
<keyword evidence="2" id="KW-1185">Reference proteome</keyword>
<accession>A0A917GX48</accession>
<gene>
    <name evidence="1" type="ORF">GCM10010918_11140</name>
</gene>
<dbReference type="AlphaFoldDB" id="A0A917GX48"/>
<dbReference type="SUPFAM" id="SSF69322">
    <property type="entry name" value="Tricorn protease domain 2"/>
    <property type="match status" value="1"/>
</dbReference>
<name>A0A917GX48_9BACL</name>
<dbReference type="Proteomes" id="UP000600247">
    <property type="component" value="Unassembled WGS sequence"/>
</dbReference>
<dbReference type="PROSITE" id="PS51257">
    <property type="entry name" value="PROKAR_LIPOPROTEIN"/>
    <property type="match status" value="1"/>
</dbReference>
<evidence type="ECO:0008006" key="3">
    <source>
        <dbReference type="Google" id="ProtNLM"/>
    </source>
</evidence>
<dbReference type="InterPro" id="IPR015943">
    <property type="entry name" value="WD40/YVTN_repeat-like_dom_sf"/>
</dbReference>
<organism evidence="1 2">
    <name type="scientific">Paenibacillus radicis</name>
    <name type="common">ex Gao et al. 2016</name>
    <dbReference type="NCBI Taxonomy" id="1737354"/>
    <lineage>
        <taxon>Bacteria</taxon>
        <taxon>Bacillati</taxon>
        <taxon>Bacillota</taxon>
        <taxon>Bacilli</taxon>
        <taxon>Bacillales</taxon>
        <taxon>Paenibacillaceae</taxon>
        <taxon>Paenibacillus</taxon>
    </lineage>
</organism>
<sequence>MRYFVSLIVVMFVLTGCTSTEQPPVNKISDISSEAAKAAPSPSPSPDKATIQPDELVEPSLYFEQFETVPEHQRVVMVRSNVDMQKDSFNWVLESTLKKSDEKAELNYTLEWETPRFLQIRFQYDKEALTFMFNLNEAKTVDGRTFARKDQPNSNKVIVRYNGRQSSLILKNPLTNKQSIIPVWDTNWIKTIKASGGAEASYLFYGKDQHHLFTISNHKTLELPVVLDKHKDGYGNDYGYNDMYSDQFYSGYTYLIQDNKRLYKVGLKDGKRELLYKFDKPVYGLSSSPDGKKIAVLYAHDDLIGPVADLKVFDAKGKPIYTLENAAHMSHSGGFLFVYPLSWADNSHLILPADVWEENPLGRIVLDFGSKKQSVLTDKRLTKQVIADLFAHEKNEDYYAVSTIRWSPDSKLAAFQISDGQIWIYNTKDRSFQFAGAGTLLDWTPDGKLAWANTLNVAYRF</sequence>
<evidence type="ECO:0000313" key="1">
    <source>
        <dbReference type="EMBL" id="GGG59727.1"/>
    </source>
</evidence>
<comment type="caution">
    <text evidence="1">The sequence shown here is derived from an EMBL/GenBank/DDBJ whole genome shotgun (WGS) entry which is preliminary data.</text>
</comment>
<dbReference type="RefSeq" id="WP_188887883.1">
    <property type="nucleotide sequence ID" value="NZ_BMHY01000001.1"/>
</dbReference>
<reference evidence="1 2" key="1">
    <citation type="journal article" date="2014" name="Int. J. Syst. Evol. Microbiol.">
        <title>Complete genome sequence of Corynebacterium casei LMG S-19264T (=DSM 44701T), isolated from a smear-ripened cheese.</title>
        <authorList>
            <consortium name="US DOE Joint Genome Institute (JGI-PGF)"/>
            <person name="Walter F."/>
            <person name="Albersmeier A."/>
            <person name="Kalinowski J."/>
            <person name="Ruckert C."/>
        </authorList>
    </citation>
    <scope>NUCLEOTIDE SEQUENCE [LARGE SCALE GENOMIC DNA]</scope>
    <source>
        <strain evidence="1 2">CGMCC 1.15286</strain>
    </source>
</reference>
<evidence type="ECO:0000313" key="2">
    <source>
        <dbReference type="Proteomes" id="UP000600247"/>
    </source>
</evidence>
<dbReference type="Gene3D" id="2.130.10.10">
    <property type="entry name" value="YVTN repeat-like/Quinoprotein amine dehydrogenase"/>
    <property type="match status" value="1"/>
</dbReference>